<feature type="compositionally biased region" description="Low complexity" evidence="1">
    <location>
        <begin position="282"/>
        <end position="301"/>
    </location>
</feature>
<feature type="region of interest" description="Disordered" evidence="1">
    <location>
        <begin position="276"/>
        <end position="301"/>
    </location>
</feature>
<sequence>MSPLLPLSPVRTRVSPCSLHSLNPPGKPQRNLLPYHFSPTLWRYSQCNPSASSTFSSSPSSTFSSTPSSTFSSSPSSSFSSSPSSSFSSSPSSSFSSSPSSSFSSSPSSSFSSSFSSFSSPSSSFSSFSSPLSLGFGSTGFSSVLHLPTVSSRGLAACLSRRGTASALCSPQSSSPCAVCDSSCSSSPSAGTAAFCASHCFSASWQAASRSAARESEGEKPLAVQRRRFSALTRDSVDIQPAFDRLEGFLLSDLPQELTSNPQLLSSLLGRAGLPIPPPLDSPASSSSSSSPSSGSSPSSSIFLQRSRLGRTVGRCLVLLPSPAAAFLTAEDRKALQTRLAGTLPAGSTVTACDRNDVENLIEEFERYFFLTEDLQRLGVPSNLRKVVTLSPVPPTYGRREVRDVLREHAQVDVDHRDIVFRFRKDGVQGDTCYVLCRTERDAGVVLSKIQETAVPNRVHYGQLFGCSFLWASRSALFLCDSQLDYLPGRSPFQVFTTGWEGDVSEEEFANLAYQLRLFPKAVRKFAHPGGEDVSSFFLEFHRMRDAKLTMSRLQLLRRRWRIGANTPFFGFLRMADLRFEDDAKFADEDSAADSDLDEPIDY</sequence>
<reference evidence="2" key="1">
    <citation type="journal article" date="2015" name="PLoS ONE">
        <title>Comprehensive Evaluation of Toxoplasma gondii VEG and Neospora caninum LIV Genomes with Tachyzoite Stage Transcriptome and Proteome Defines Novel Transcript Features.</title>
        <authorList>
            <person name="Ramaprasad A."/>
            <person name="Mourier T."/>
            <person name="Naeem R."/>
            <person name="Malas T.B."/>
            <person name="Moussa E."/>
            <person name="Panigrahi A."/>
            <person name="Vermont S.J."/>
            <person name="Otto T.D."/>
            <person name="Wastling J."/>
            <person name="Pain A."/>
        </authorList>
    </citation>
    <scope>NUCLEOTIDE SEQUENCE</scope>
    <source>
        <strain evidence="2">Liverpool</strain>
    </source>
</reference>
<organism evidence="2">
    <name type="scientific">Neospora caninum (strain Liverpool)</name>
    <dbReference type="NCBI Taxonomy" id="572307"/>
    <lineage>
        <taxon>Eukaryota</taxon>
        <taxon>Sar</taxon>
        <taxon>Alveolata</taxon>
        <taxon>Apicomplexa</taxon>
        <taxon>Conoidasida</taxon>
        <taxon>Coccidia</taxon>
        <taxon>Eucoccidiorida</taxon>
        <taxon>Eimeriorina</taxon>
        <taxon>Sarcocystidae</taxon>
        <taxon>Neospora</taxon>
    </lineage>
</organism>
<gene>
    <name evidence="2" type="ORF">BN1204_030540</name>
</gene>
<dbReference type="AlphaFoldDB" id="A0A0F7UBM5"/>
<name>A0A0F7UBM5_NEOCL</name>
<feature type="region of interest" description="Disordered" evidence="1">
    <location>
        <begin position="56"/>
        <end position="82"/>
    </location>
</feature>
<proteinExistence type="predicted"/>
<evidence type="ECO:0000313" key="2">
    <source>
        <dbReference type="EMBL" id="CEL67253.1"/>
    </source>
</evidence>
<dbReference type="EMBL" id="LN714483">
    <property type="protein sequence ID" value="CEL67253.1"/>
    <property type="molecule type" value="Genomic_DNA"/>
</dbReference>
<accession>A0A0F7UBM5</accession>
<evidence type="ECO:0000256" key="1">
    <source>
        <dbReference type="SAM" id="MobiDB-lite"/>
    </source>
</evidence>
<protein>
    <submittedName>
        <fullName evidence="2">Uncharacterized protein</fullName>
    </submittedName>
</protein>